<dbReference type="Gene3D" id="2.20.50.20">
    <property type="entry name" value="Lipovitellin. Chain A, domain 3"/>
    <property type="match status" value="1"/>
</dbReference>
<dbReference type="GO" id="GO:0045735">
    <property type="term" value="F:nutrient reservoir activity"/>
    <property type="evidence" value="ECO:0007669"/>
    <property type="project" value="UniProtKB-KW"/>
</dbReference>
<feature type="chain" id="PRO_5041329677" evidence="10">
    <location>
        <begin position="19"/>
        <end position="3534"/>
    </location>
</feature>
<dbReference type="InterPro" id="IPR050733">
    <property type="entry name" value="Vitellogenin/Apolipophorin"/>
</dbReference>
<accession>A0AA36BZJ8</accession>
<feature type="signal peptide" evidence="10">
    <location>
        <begin position="1"/>
        <end position="18"/>
    </location>
</feature>
<reference evidence="13" key="1">
    <citation type="submission" date="2023-08" db="EMBL/GenBank/DDBJ databases">
        <authorList>
            <person name="Alioto T."/>
            <person name="Alioto T."/>
            <person name="Gomez Garrido J."/>
        </authorList>
    </citation>
    <scope>NUCLEOTIDE SEQUENCE</scope>
</reference>
<feature type="domain" description="Vitellogenin" evidence="11">
    <location>
        <begin position="44"/>
        <end position="649"/>
    </location>
</feature>
<dbReference type="SUPFAM" id="SSF48431">
    <property type="entry name" value="Lipovitellin-phosvitin complex, superhelical domain"/>
    <property type="match status" value="1"/>
</dbReference>
<dbReference type="Pfam" id="PF00094">
    <property type="entry name" value="VWD"/>
    <property type="match status" value="1"/>
</dbReference>
<dbReference type="InterPro" id="IPR015816">
    <property type="entry name" value="Vitellinogen_b-sht_N"/>
</dbReference>
<gene>
    <name evidence="13" type="ORF">OCTVUL_1B011209</name>
</gene>
<keyword evidence="2" id="KW-0813">Transport</keyword>
<evidence type="ECO:0000313" key="14">
    <source>
        <dbReference type="Proteomes" id="UP001162480"/>
    </source>
</evidence>
<keyword evidence="6" id="KW-0445">Lipid transport</keyword>
<proteinExistence type="predicted"/>
<name>A0AA36BZJ8_OCTVU</name>
<dbReference type="Gene3D" id="2.20.80.10">
    <property type="entry name" value="Lipovitellin-phosvitin complex, chain A, domain 4"/>
    <property type="match status" value="1"/>
</dbReference>
<dbReference type="InterPro" id="IPR015819">
    <property type="entry name" value="Lipid_transp_b-sht_shell"/>
</dbReference>
<dbReference type="SUPFAM" id="SSF56968">
    <property type="entry name" value="Lipovitellin-phosvitin complex, beta-sheet shell regions"/>
    <property type="match status" value="2"/>
</dbReference>
<evidence type="ECO:0000256" key="7">
    <source>
        <dbReference type="ARBA" id="ARBA00023157"/>
    </source>
</evidence>
<dbReference type="PANTHER" id="PTHR23345">
    <property type="entry name" value="VITELLOGENIN-RELATED"/>
    <property type="match status" value="1"/>
</dbReference>
<evidence type="ECO:0000259" key="12">
    <source>
        <dbReference type="PROSITE" id="PS51233"/>
    </source>
</evidence>
<keyword evidence="4 10" id="KW-0732">Signal</keyword>
<dbReference type="InterPro" id="IPR015817">
    <property type="entry name" value="Vitellinogen_open_b-sht_sub1"/>
</dbReference>
<evidence type="ECO:0000256" key="6">
    <source>
        <dbReference type="ARBA" id="ARBA00023055"/>
    </source>
</evidence>
<evidence type="ECO:0000256" key="4">
    <source>
        <dbReference type="ARBA" id="ARBA00022729"/>
    </source>
</evidence>
<evidence type="ECO:0000259" key="11">
    <source>
        <dbReference type="PROSITE" id="PS51211"/>
    </source>
</evidence>
<dbReference type="Pfam" id="PF01347">
    <property type="entry name" value="Vitellogenin_N"/>
    <property type="match status" value="1"/>
</dbReference>
<keyword evidence="8" id="KW-0325">Glycoprotein</keyword>
<feature type="domain" description="VWFD" evidence="12">
    <location>
        <begin position="3364"/>
        <end position="3534"/>
    </location>
</feature>
<evidence type="ECO:0000256" key="1">
    <source>
        <dbReference type="ARBA" id="ARBA00004613"/>
    </source>
</evidence>
<dbReference type="InterPro" id="IPR001846">
    <property type="entry name" value="VWF_type-D"/>
</dbReference>
<evidence type="ECO:0000256" key="10">
    <source>
        <dbReference type="SAM" id="SignalP"/>
    </source>
</evidence>
<sequence>MQPAYFAFLAALVALGQAGPIQIRGGRDQTTCAKICTGNHKFNYKQGIAYKYEYAITSATLMKGASSDEPTISIRAKVEIEPVSKCDFIMRITEATLLKVKDASKSTRFQEELTAHSLRFAYQDGIIEAVCPASGESTWALNMKRGFLSGFQNSMDTLEAGTDVYETDVVGTCMTSYSLPEGKDKAGRITKEKDLLSCTNREHYNIAMQSVMYNSHSGTYMCHQTVDPSSKILQESECKEEHVFRPFSNGDSGAMNTVTQSLVFIGVHKPERTAEEGFSYRTTLLFGHEHYTVNQHETKQEIQANLLDFCKNMDASIVKGFTEKMNELIEYVKQADYETLRKVYNTISRNSFCQKKTEQTKKYFFDAIPMAGTTASVKFMHDLISKKQITGAEAQVWLMSLSFIQHPSKEMIAAILPLLDMWEVVDQTILPISSLASTYCNRKPICGNDVEIENLIERLLRHVGSCNNADDMKMILALRAIGNIGHSTKAVTQLTKCFTKRKNPAALRVYAIEAFRHIPCDAAHSDLMGLFSDTTEDSEIRINAYLALMRCPSDYILERIRLMLERERSNQVGSFVWSHLTNLMETSDPHRQDIRSILEDEELKKEFDLDNRKFSRNYEKSAFFETLNAGAMAESNVIFSEKSFIPRSANLNLTVDLFGHAINIFEFGGRAEGMEELLEKFFSQYAMTNRPVTAEKEKHDLLVFMRMFGKDVMVNKLNEHPASLMKKLGKPRESLFKSMQFIDSEVTVPTCAGLPLNLTVTTTGGLDYEAKTEFDNGNFVFKFKLHAELQGRVRMSTNAHLINSGLQMRTTVRTSSDIQAIKEGEKMTIKLPKNAELFTLESEFDTILDGKTEPQQLITDDIRQINVCSGETMKSVTGLRLCQKIRYVNATNQKNAPHFPFTGPMKANLYMKSEDVPNGYELEVYFGVGSYNISSHLLFLAVSGQNLKKAMGVVSVIKTDKTDYSAILRINNTPKKSGGKYDSSLTLKEKDIVKFDAKSELNHDGKSKVAMTFKIDKAFSKPILASCKGLSSKNHKERNFNVKGKLTQTTGHSDVIFDVIYGEPSKKAINTVKVNLAFSHSIKPIAREVTFHGSVKRPKKVNLQINGTAFYTHIWPLRKVDVALSMWGFDNKQTENKVRVFFSNGRVKGSRNIEANVSLDTPQKDMGIDVKIEHLVSNIYKHNVFVKWQKGKSAGVDSLMKITSQDFQLENTVNFPNNKNAKLMVNVNKNNNNYKGFSMIHADQGTISKQSIDLKAKFNVKYIKSGGNTHGEVNLELESDASNKLKFTASHHDTNGQKTTTKIDMTTPFEALKSYSDSNEQTVDNKELSYSRKIQWRSYGNENDIKADVNYNKAIQKLNGTYSSSINTYKTDVELGFKNSANKKSALFKVKHNKPTPLVFIKMDHARDRRQVTTDASLMFDMSNSNGKVKFAMQKDDREIAFSGDANVKISNKKLEGTYSLKHNDAESSVKLDFRNNKNQGAISAVVTKNKPGNMKADVSVTLNNKPQLKLVGNSVWSKKNIDLSAEVTDHKDRKTTGSFNLNLSGTRKTANAEIKSDSTDITLSGALNIQNNANIDSELQIGVNGKNLLLSGDYKKESANHRINANIGLPDGKQIQMQTSFSNAAKKSLSFNVKSEDFIDVDFSTQLDNVNFMVDASVEVLPYLEKTHLKATLAKDKTWEASAELETPYDPIKQAKVTVSLVIDGKKQDMISVKTFLNSKKFSSFKLLTNIKGLNNFSVKTIVTTPHSKFDEFLFDIAHSTDLRNFDSKVEMKAGKIFMIKSTLKIEQHNTDIDFNMNMGGKTLGGKFVRNKSDMTFDMSYKRGQDMYTTHLTTNGKQGNLELTAPGDRKFNANMDFSPSDVKLNLETSLQLDTNNYKFVVAYEHKAKFHLLFSIPSYTSEVMMTFSGTLESFDSQADFTFNNDKYTFTMANKDKMFAATVTTPLIKSKMDLTKNGGWDMMTMNFEAKYKNIDKPIILSLEKDHKKINFDLSAPAFEIQFQMDNKINSVVVNLSLKSIKFELVYSDKDAKPKNLSLNLSIPKHNFVTKINFDEKKSGMDGNIVTTYNGKKLNLNGSYKTMDQKKIFNGKIETPTNTYDITGTLSGKMKKFKITAKLQHNKDVYEITMSNKAFKTLNLNLLAPGFKLKMDFEGELQKFKYFTSMNFGEKQLKGSISNQNYWNGINVDITVKLSNYEMKYEFDSDMGKMHLSTQLLWNQDQYSFSSTVNTDTHTYALSVLSPWFTLKTNIMNGFQSSNMETKVMLSHGTYDLAVSQNGQSLNITATGLGKQRLNIQLSKTSVILRFQNEDDIHEYHLTWTKDGFSVNYSFPVNKGEVKAKFNSYKDFTVNAQLLNKRNTYKLEATNNKNKEIKFHTTIPYGKELLLLFENTGNSRNGKIRATIKYGEYYGEYNARWQSDDSNDSLQMGLNLDSKTTKATISFKRAFEPNMEILFHSLEVTINNRKSSIKSTVNMSNGWNGSIVLNDPYTGRAVLRFKVKPTDMRNIKSNVMLDHYLTGNVSVNYEHTLTKTSFMSKGDLEMENVKFGKYEMEVNFQDKDYNIKADIKNGKYNINCKGSFKDGRKSISIQVKTPFRYFRDVTYGAEFQSKGMLKFSITLPRQFYAAKMDWKNGGLTTDIDLHMDRKDVSKQFKVVVSYMNADDRATVSRATNVKLIHGNTVLTTDINLKKSRDMYMIKGEFSWGEEDDQKIGAELHIKTAEKKEMSLTLMSHHRNSVITCSRESGRDRHNIMCALTPDASKKNNKIEIDADIFNYDNKKIFDINIKLPNQKNSMKLKIVTNGPNENTIFSIRTQLSIGEDATNIMVMETKLSNNNGNYTLNWMFEHPYSNLHLEIMAFANAQRYKYNTGVELSYLTSNRKMENLMLRTDIDKHRGEMNIEMKLPKKHLQISGSVASGDQFAVTLKKKENGMKDMHASATINRDTKYMLFEMNYDRNDPNKVFRMKGQVMKNRAIMKAFTNAGQKVNKEGRINIELRPSSILLTQIFWNPDIANELNDYCYAVLQHYGNEIKSLGDRLGEFLSEEIPEKVKLMKKAFSEPLDIMTSFMSAEYDHFSKDIAKHAKQIGEFYERNTFYVKSAVELWDSMWVSYQRDIENLWRYFQHFNRRMQNMMEEAAMHIEYYYMQAQREYQIKEMEMSRALDEILHYIREQYNNGYRHLQVLHREIQIHINRFPVMMKRARRQMREHPIGKTVLENGERIFNAVYQHVSTHPWADSVRDIGSKVYHQAKWAFDYWQVEENLYSLKDNVVKYIRKELNTLADIFDNLNLKTLIFDPKNGEIVVEFHYKSLLSAYKYARSINQVLKSITHVVKKCVDMLPTSWWSISDVYYTLKPYTCLRNWLPPYEARASMFASHIRTFDGRHFDFKGICSYILAYSESNFEVIANYSPKKNQPTLLSVNIKIGENDNLRFLKDYRVIHNGRVAELPFNTRDAKIFRTNNIVTLLGNSGYTIEINPSSGFYAVNPEHFYAVCNSYSYAMGEGRKVVCDLADYYSNACIFRGVYLNKLPSCRWIGKKK</sequence>
<dbReference type="EMBL" id="OX597841">
    <property type="protein sequence ID" value="CAI9743229.1"/>
    <property type="molecule type" value="Genomic_DNA"/>
</dbReference>
<dbReference type="Pfam" id="PF06448">
    <property type="entry name" value="DUF1081"/>
    <property type="match status" value="1"/>
</dbReference>
<dbReference type="PANTHER" id="PTHR23345:SF15">
    <property type="entry name" value="VITELLOGENIN 1-RELATED"/>
    <property type="match status" value="1"/>
</dbReference>
<dbReference type="PROSITE" id="PS51233">
    <property type="entry name" value="VWFD"/>
    <property type="match status" value="1"/>
</dbReference>
<dbReference type="GO" id="GO:0005319">
    <property type="term" value="F:lipid transporter activity"/>
    <property type="evidence" value="ECO:0007669"/>
    <property type="project" value="InterPro"/>
</dbReference>
<dbReference type="Gene3D" id="2.30.230.10">
    <property type="entry name" value="Lipovitellin, beta-sheet shell regions, chain A"/>
    <property type="match status" value="1"/>
</dbReference>
<comment type="subcellular location">
    <subcellularLocation>
        <location evidence="1">Secreted</location>
    </subcellularLocation>
</comment>
<dbReference type="Pfam" id="PF09172">
    <property type="entry name" value="Vit_open_b-sht"/>
    <property type="match status" value="1"/>
</dbReference>
<dbReference type="SMART" id="SM00638">
    <property type="entry name" value="LPD_N"/>
    <property type="match status" value="1"/>
</dbReference>
<dbReference type="InterPro" id="IPR009454">
    <property type="entry name" value="Lipid_transpt_open_b-sht"/>
</dbReference>
<organism evidence="13 14">
    <name type="scientific">Octopus vulgaris</name>
    <name type="common">Common octopus</name>
    <dbReference type="NCBI Taxonomy" id="6645"/>
    <lineage>
        <taxon>Eukaryota</taxon>
        <taxon>Metazoa</taxon>
        <taxon>Spiralia</taxon>
        <taxon>Lophotrochozoa</taxon>
        <taxon>Mollusca</taxon>
        <taxon>Cephalopoda</taxon>
        <taxon>Coleoidea</taxon>
        <taxon>Octopodiformes</taxon>
        <taxon>Octopoda</taxon>
        <taxon>Incirrata</taxon>
        <taxon>Octopodidae</taxon>
        <taxon>Octopus</taxon>
    </lineage>
</organism>
<protein>
    <submittedName>
        <fullName evidence="13">Apolipophorins-like</fullName>
    </submittedName>
</protein>
<dbReference type="InterPro" id="IPR011030">
    <property type="entry name" value="Lipovitellin_superhlx_dom"/>
</dbReference>
<dbReference type="Proteomes" id="UP001162480">
    <property type="component" value="Chromosome 28"/>
</dbReference>
<dbReference type="InterPro" id="IPR015255">
    <property type="entry name" value="Vitellinogen_open_b-sht"/>
</dbReference>
<dbReference type="GO" id="GO:0005576">
    <property type="term" value="C:extracellular region"/>
    <property type="evidence" value="ECO:0007669"/>
    <property type="project" value="UniProtKB-SubCell"/>
</dbReference>
<evidence type="ECO:0000313" key="13">
    <source>
        <dbReference type="EMBL" id="CAI9743229.1"/>
    </source>
</evidence>
<evidence type="ECO:0000256" key="3">
    <source>
        <dbReference type="ARBA" id="ARBA00022525"/>
    </source>
</evidence>
<keyword evidence="14" id="KW-1185">Reference proteome</keyword>
<evidence type="ECO:0000256" key="2">
    <source>
        <dbReference type="ARBA" id="ARBA00022448"/>
    </source>
</evidence>
<dbReference type="PROSITE" id="PS51211">
    <property type="entry name" value="VITELLOGENIN"/>
    <property type="match status" value="1"/>
</dbReference>
<dbReference type="Gene3D" id="1.25.10.20">
    <property type="entry name" value="Vitellinogen, superhelical"/>
    <property type="match status" value="1"/>
</dbReference>
<evidence type="ECO:0000256" key="9">
    <source>
        <dbReference type="PROSITE-ProRule" id="PRU00557"/>
    </source>
</evidence>
<keyword evidence="5" id="KW-0758">Storage protein</keyword>
<evidence type="ECO:0000256" key="5">
    <source>
        <dbReference type="ARBA" id="ARBA00022761"/>
    </source>
</evidence>
<dbReference type="SMART" id="SM01169">
    <property type="entry name" value="DUF1943"/>
    <property type="match status" value="1"/>
</dbReference>
<keyword evidence="7" id="KW-1015">Disulfide bond</keyword>
<evidence type="ECO:0000256" key="8">
    <source>
        <dbReference type="ARBA" id="ARBA00023180"/>
    </source>
</evidence>
<keyword evidence="3" id="KW-0964">Secreted</keyword>
<comment type="caution">
    <text evidence="9">Lacks conserved residue(s) required for the propagation of feature annotation.</text>
</comment>
<dbReference type="InterPro" id="IPR001747">
    <property type="entry name" value="Vitellogenin_N"/>
</dbReference>